<evidence type="ECO:0000313" key="1">
    <source>
        <dbReference type="EMBL" id="GAG19747.1"/>
    </source>
</evidence>
<dbReference type="EMBL" id="BARS01036859">
    <property type="protein sequence ID" value="GAG19747.1"/>
    <property type="molecule type" value="Genomic_DNA"/>
</dbReference>
<evidence type="ECO:0008006" key="2">
    <source>
        <dbReference type="Google" id="ProtNLM"/>
    </source>
</evidence>
<accession>X0W926</accession>
<proteinExistence type="predicted"/>
<protein>
    <recommendedName>
        <fullName evidence="2">3-keto-disaccharide hydrolase domain-containing protein</fullName>
    </recommendedName>
</protein>
<comment type="caution">
    <text evidence="1">The sequence shown here is derived from an EMBL/GenBank/DDBJ whole genome shotgun (WGS) entry which is preliminary data.</text>
</comment>
<reference evidence="1" key="1">
    <citation type="journal article" date="2014" name="Front. Microbiol.">
        <title>High frequency of phylogenetically diverse reductive dehalogenase-homologous genes in deep subseafloor sedimentary metagenomes.</title>
        <authorList>
            <person name="Kawai M."/>
            <person name="Futagami T."/>
            <person name="Toyoda A."/>
            <person name="Takaki Y."/>
            <person name="Nishi S."/>
            <person name="Hori S."/>
            <person name="Arai W."/>
            <person name="Tsubouchi T."/>
            <person name="Morono Y."/>
            <person name="Uchiyama I."/>
            <person name="Ito T."/>
            <person name="Fujiyama A."/>
            <person name="Inagaki F."/>
            <person name="Takami H."/>
        </authorList>
    </citation>
    <scope>NUCLEOTIDE SEQUENCE</scope>
    <source>
        <strain evidence="1">Expedition CK06-06</strain>
    </source>
</reference>
<sequence length="120" mass="13923">ATIRHQVRLCLAPDRANAELSWMAAYINLINEINVAGMHRWEHWAPAYPGHLSIFKEVYPRLTHSRWYRLAVRVRPERLQLLLDGAVHMECPNPEPDVRHLALGFVTGGRLRKLRVCPLE</sequence>
<organism evidence="1">
    <name type="scientific">marine sediment metagenome</name>
    <dbReference type="NCBI Taxonomy" id="412755"/>
    <lineage>
        <taxon>unclassified sequences</taxon>
        <taxon>metagenomes</taxon>
        <taxon>ecological metagenomes</taxon>
    </lineage>
</organism>
<name>X0W926_9ZZZZ</name>
<gene>
    <name evidence="1" type="ORF">S01H1_56596</name>
</gene>
<dbReference type="AlphaFoldDB" id="X0W926"/>
<feature type="non-terminal residue" evidence="1">
    <location>
        <position position="1"/>
    </location>
</feature>